<evidence type="ECO:0000259" key="4">
    <source>
        <dbReference type="PROSITE" id="PS51184"/>
    </source>
</evidence>
<dbReference type="OrthoDB" id="1678912at2759"/>
<evidence type="ECO:0000256" key="1">
    <source>
        <dbReference type="ARBA" id="ARBA00022723"/>
    </source>
</evidence>
<reference evidence="5" key="1">
    <citation type="submission" date="2023-01" db="EMBL/GenBank/DDBJ databases">
        <authorList>
            <person name="Van Ghelder C."/>
            <person name="Rancurel C."/>
        </authorList>
    </citation>
    <scope>NUCLEOTIDE SEQUENCE</scope>
    <source>
        <strain evidence="5">CNCM I-4278</strain>
    </source>
</reference>
<dbReference type="Proteomes" id="UP001152607">
    <property type="component" value="Unassembled WGS sequence"/>
</dbReference>
<keyword evidence="6" id="KW-1185">Reference proteome</keyword>
<dbReference type="GO" id="GO:0005634">
    <property type="term" value="C:nucleus"/>
    <property type="evidence" value="ECO:0007669"/>
    <property type="project" value="TreeGrafter"/>
</dbReference>
<feature type="domain" description="JmjC" evidence="4">
    <location>
        <begin position="155"/>
        <end position="323"/>
    </location>
</feature>
<feature type="region of interest" description="Disordered" evidence="3">
    <location>
        <begin position="1"/>
        <end position="27"/>
    </location>
</feature>
<keyword evidence="1" id="KW-0479">Metal-binding</keyword>
<feature type="region of interest" description="Disordered" evidence="3">
    <location>
        <begin position="343"/>
        <end position="368"/>
    </location>
</feature>
<dbReference type="PANTHER" id="PTHR10694">
    <property type="entry name" value="LYSINE-SPECIFIC DEMETHYLASE"/>
    <property type="match status" value="1"/>
</dbReference>
<name>A0A9W4U5D5_9PLEO</name>
<dbReference type="Pfam" id="PF02373">
    <property type="entry name" value="JmjC"/>
    <property type="match status" value="1"/>
</dbReference>
<dbReference type="PANTHER" id="PTHR10694:SF33">
    <property type="entry name" value="LYSINE-SPECIFIC DEMETHYLASE 5"/>
    <property type="match status" value="1"/>
</dbReference>
<evidence type="ECO:0000313" key="5">
    <source>
        <dbReference type="EMBL" id="CAI6310467.1"/>
    </source>
</evidence>
<dbReference type="EMBL" id="CAOQHR010000002">
    <property type="protein sequence ID" value="CAI6310467.1"/>
    <property type="molecule type" value="Genomic_DNA"/>
</dbReference>
<evidence type="ECO:0000256" key="3">
    <source>
        <dbReference type="SAM" id="MobiDB-lite"/>
    </source>
</evidence>
<gene>
    <name evidence="5" type="ORF">PDIGIT_LOCUS3195</name>
</gene>
<keyword evidence="2" id="KW-0408">Iron</keyword>
<dbReference type="GO" id="GO:0046872">
    <property type="term" value="F:metal ion binding"/>
    <property type="evidence" value="ECO:0007669"/>
    <property type="project" value="UniProtKB-KW"/>
</dbReference>
<proteinExistence type="predicted"/>
<dbReference type="SUPFAM" id="SSF51197">
    <property type="entry name" value="Clavaminate synthase-like"/>
    <property type="match status" value="1"/>
</dbReference>
<comment type="caution">
    <text evidence="5">The sequence shown here is derived from an EMBL/GenBank/DDBJ whole genome shotgun (WGS) entry which is preliminary data.</text>
</comment>
<dbReference type="Gene3D" id="2.60.120.650">
    <property type="entry name" value="Cupin"/>
    <property type="match status" value="1"/>
</dbReference>
<organism evidence="5 6">
    <name type="scientific">Periconia digitata</name>
    <dbReference type="NCBI Taxonomy" id="1303443"/>
    <lineage>
        <taxon>Eukaryota</taxon>
        <taxon>Fungi</taxon>
        <taxon>Dikarya</taxon>
        <taxon>Ascomycota</taxon>
        <taxon>Pezizomycotina</taxon>
        <taxon>Dothideomycetes</taxon>
        <taxon>Pleosporomycetidae</taxon>
        <taxon>Pleosporales</taxon>
        <taxon>Massarineae</taxon>
        <taxon>Periconiaceae</taxon>
        <taxon>Periconia</taxon>
    </lineage>
</organism>
<dbReference type="InterPro" id="IPR003347">
    <property type="entry name" value="JmjC_dom"/>
</dbReference>
<dbReference type="GO" id="GO:0006355">
    <property type="term" value="P:regulation of DNA-templated transcription"/>
    <property type="evidence" value="ECO:0007669"/>
    <property type="project" value="TreeGrafter"/>
</dbReference>
<sequence length="368" mass="41463">MRTRASAIAVDQSGSKNAENRKDQSSLGFPTFSGSIQDLKDGTATFLHKFAQMDTVKEVGICLIRVPGAELEILEFRKAILKDGVMAIFEIEQNALGSIKITNKIGALRSAGQKNRRLAKDFQTDNQEQHWSDSELKNLFNDFGTSTEQFYMIGPTWMLPEYEPLLDSGSLKEAMATDIPGVTSGYLYISPVPDKRTYTRLHKEDCDFASVNLVLAGAPKVWLSIEPAHNTRLKLQLRRHFPELRNKKCSNTVSHLNSVIPTGLLDKWKINYRIQVCRPGELVFTMPGTYHQIVNLGRNVAESINLMFPGMNPPSIHYLYCNEKRCNTAEAIDGSYFVREGDTEQGSLHGTKRQIVEGEDRNPKKHKR</sequence>
<evidence type="ECO:0000256" key="2">
    <source>
        <dbReference type="ARBA" id="ARBA00023004"/>
    </source>
</evidence>
<dbReference type="SMART" id="SM00558">
    <property type="entry name" value="JmjC"/>
    <property type="match status" value="1"/>
</dbReference>
<evidence type="ECO:0000313" key="6">
    <source>
        <dbReference type="Proteomes" id="UP001152607"/>
    </source>
</evidence>
<dbReference type="PROSITE" id="PS51184">
    <property type="entry name" value="JMJC"/>
    <property type="match status" value="1"/>
</dbReference>
<dbReference type="GO" id="GO:0000785">
    <property type="term" value="C:chromatin"/>
    <property type="evidence" value="ECO:0007669"/>
    <property type="project" value="TreeGrafter"/>
</dbReference>
<protein>
    <recommendedName>
        <fullName evidence="4">JmjC domain-containing protein</fullName>
    </recommendedName>
</protein>
<dbReference type="GO" id="GO:0034647">
    <property type="term" value="F:histone H3K4me/H3K4me2/H3K4me3 demethylase activity"/>
    <property type="evidence" value="ECO:0007669"/>
    <property type="project" value="TreeGrafter"/>
</dbReference>
<dbReference type="AlphaFoldDB" id="A0A9W4U5D5"/>
<accession>A0A9W4U5D5</accession>